<evidence type="ECO:0000256" key="1">
    <source>
        <dbReference type="SAM" id="MobiDB-lite"/>
    </source>
</evidence>
<gene>
    <name evidence="2" type="ORF">SDC9_95967</name>
</gene>
<dbReference type="NCBIfam" id="TIGR03696">
    <property type="entry name" value="Rhs_assc_core"/>
    <property type="match status" value="1"/>
</dbReference>
<dbReference type="InterPro" id="IPR022385">
    <property type="entry name" value="Rhs_assc_core"/>
</dbReference>
<feature type="compositionally biased region" description="Basic and acidic residues" evidence="1">
    <location>
        <begin position="130"/>
        <end position="139"/>
    </location>
</feature>
<dbReference type="EMBL" id="VSSQ01012438">
    <property type="protein sequence ID" value="MPM49239.1"/>
    <property type="molecule type" value="Genomic_DNA"/>
</dbReference>
<protein>
    <recommendedName>
        <fullName evidence="3">RHS repeat-associated core domain-containing protein</fullName>
    </recommendedName>
</protein>
<reference evidence="2" key="1">
    <citation type="submission" date="2019-08" db="EMBL/GenBank/DDBJ databases">
        <authorList>
            <person name="Kucharzyk K."/>
            <person name="Murdoch R.W."/>
            <person name="Higgins S."/>
            <person name="Loffler F."/>
        </authorList>
    </citation>
    <scope>NUCLEOTIDE SEQUENCE</scope>
</reference>
<name>A0A645A7T1_9ZZZZ</name>
<comment type="caution">
    <text evidence="2">The sequence shown here is derived from an EMBL/GenBank/DDBJ whole genome shotgun (WGS) entry which is preliminary data.</text>
</comment>
<sequence>METFNNFETLDYGARFYDPALGRWTTRDPLCEDGGQESSTFYGYVFNDPIKHNDPDVRFPLLSNLVGAAAGALVEYAGQVAANIHTQGLSTSAFTENIDVADIAIAAGDGFLTSGGSIVKNALADAKANAKENGDRVDRQQQIATESKAKQRQKTAASVNNSTAKTLQNTLASGASETIKQQTDEKK</sequence>
<evidence type="ECO:0000313" key="2">
    <source>
        <dbReference type="EMBL" id="MPM49239.1"/>
    </source>
</evidence>
<feature type="compositionally biased region" description="Polar residues" evidence="1">
    <location>
        <begin position="154"/>
        <end position="181"/>
    </location>
</feature>
<organism evidence="2">
    <name type="scientific">bioreactor metagenome</name>
    <dbReference type="NCBI Taxonomy" id="1076179"/>
    <lineage>
        <taxon>unclassified sequences</taxon>
        <taxon>metagenomes</taxon>
        <taxon>ecological metagenomes</taxon>
    </lineage>
</organism>
<dbReference type="Gene3D" id="2.180.10.10">
    <property type="entry name" value="RHS repeat-associated core"/>
    <property type="match status" value="1"/>
</dbReference>
<proteinExistence type="predicted"/>
<accession>A0A645A7T1</accession>
<dbReference type="AlphaFoldDB" id="A0A645A7T1"/>
<evidence type="ECO:0008006" key="3">
    <source>
        <dbReference type="Google" id="ProtNLM"/>
    </source>
</evidence>
<feature type="region of interest" description="Disordered" evidence="1">
    <location>
        <begin position="130"/>
        <end position="187"/>
    </location>
</feature>